<protein>
    <recommendedName>
        <fullName evidence="3">SEC-C domain-containing protein</fullName>
    </recommendedName>
</protein>
<evidence type="ECO:0000313" key="1">
    <source>
        <dbReference type="EMBL" id="PTE07389.1"/>
    </source>
</evidence>
<dbReference type="EMBL" id="PZJX01000050">
    <property type="protein sequence ID" value="PTE07389.1"/>
    <property type="molecule type" value="Genomic_DNA"/>
</dbReference>
<gene>
    <name evidence="1" type="ORF">C9427_27200</name>
</gene>
<name>A0A2T4IP42_9HYPH</name>
<accession>A0A2T4IP42</accession>
<evidence type="ECO:0008006" key="3">
    <source>
        <dbReference type="Google" id="ProtNLM"/>
    </source>
</evidence>
<proteinExistence type="predicted"/>
<evidence type="ECO:0000313" key="2">
    <source>
        <dbReference type="Proteomes" id="UP000240259"/>
    </source>
</evidence>
<dbReference type="SUPFAM" id="SSF103642">
    <property type="entry name" value="Sec-C motif"/>
    <property type="match status" value="1"/>
</dbReference>
<sequence>MTLILLANGKYHSIIASDRRLTANGRLVDSAANKAIVLQAPGYRLLFGFTGLAEAGRYKTRKVLTDAISSLAPTCPTIEALIRGLRDVFDNEFRNAPVRNIREALRSLAIGFVGAVISGQQSKAVYGSIMNIDHFGESKAVGSFKMQGHITGRGLGVLGARSAVSEADEQEILALIDRDAPHGVIAGKMADRIRVAAAKPQASGTVGDMISWAAINRRTLAVEFGQYPQSTLESSSPTFIFVDMWGEVSTVEGISVIGPEAKYKLPFFERGQPCPCGGGAQYRRCHGRKFERHGGVPSPITTGDDPLIYPPGYESWGQQTA</sequence>
<keyword evidence="2" id="KW-1185">Reference proteome</keyword>
<dbReference type="RefSeq" id="WP_107652131.1">
    <property type="nucleotide sequence ID" value="NZ_PZJX01000050.1"/>
</dbReference>
<comment type="caution">
    <text evidence="1">The sequence shown here is derived from an EMBL/GenBank/DDBJ whole genome shotgun (WGS) entry which is preliminary data.</text>
</comment>
<dbReference type="OrthoDB" id="8250473at2"/>
<reference evidence="1 2" key="1">
    <citation type="submission" date="2018-03" db="EMBL/GenBank/DDBJ databases">
        <title>Genome sequence of the symbiotic type strain Mesorhizobium helmanticense CSLC115NT isolated from Lotus corniculatus nodules.</title>
        <authorList>
            <person name="Sannazzaro A.I."/>
            <person name="Torres Tejerizo G.A."/>
            <person name="Dip D."/>
            <person name="Caballero M."/>
            <person name="Pistorio M."/>
            <person name="Estrella M.J."/>
        </authorList>
    </citation>
    <scope>NUCLEOTIDE SEQUENCE [LARGE SCALE GENOMIC DNA]</scope>
    <source>
        <strain evidence="1 2">CSLC115N</strain>
    </source>
</reference>
<dbReference type="AlphaFoldDB" id="A0A2T4IP42"/>
<dbReference type="Proteomes" id="UP000240259">
    <property type="component" value="Unassembled WGS sequence"/>
</dbReference>
<organism evidence="1 2">
    <name type="scientific">Mesorhizobium helmanticense</name>
    <dbReference type="NCBI Taxonomy" id="1776423"/>
    <lineage>
        <taxon>Bacteria</taxon>
        <taxon>Pseudomonadati</taxon>
        <taxon>Pseudomonadota</taxon>
        <taxon>Alphaproteobacteria</taxon>
        <taxon>Hyphomicrobiales</taxon>
        <taxon>Phyllobacteriaceae</taxon>
        <taxon>Mesorhizobium</taxon>
    </lineage>
</organism>